<evidence type="ECO:0000256" key="2">
    <source>
        <dbReference type="ARBA" id="ARBA00022603"/>
    </source>
</evidence>
<dbReference type="InterPro" id="IPR016899">
    <property type="entry name" value="mRNA_G-N7_MeTrfase_euk"/>
</dbReference>
<evidence type="ECO:0000256" key="7">
    <source>
        <dbReference type="ARBA" id="ARBA00023042"/>
    </source>
</evidence>
<dbReference type="SUPFAM" id="SSF53335">
    <property type="entry name" value="S-adenosyl-L-methionine-dependent methyltransferases"/>
    <property type="match status" value="1"/>
</dbReference>
<feature type="compositionally biased region" description="Basic and acidic residues" evidence="11">
    <location>
        <begin position="326"/>
        <end position="339"/>
    </location>
</feature>
<evidence type="ECO:0000256" key="6">
    <source>
        <dbReference type="ARBA" id="ARBA00022884"/>
    </source>
</evidence>
<feature type="region of interest" description="Disordered" evidence="11">
    <location>
        <begin position="326"/>
        <end position="369"/>
    </location>
</feature>
<dbReference type="PROSITE" id="PS51562">
    <property type="entry name" value="RNA_CAP0_MT"/>
    <property type="match status" value="1"/>
</dbReference>
<dbReference type="CDD" id="cd02440">
    <property type="entry name" value="AdoMet_MTases"/>
    <property type="match status" value="1"/>
</dbReference>
<feature type="region of interest" description="Disordered" evidence="11">
    <location>
        <begin position="1"/>
        <end position="31"/>
    </location>
</feature>
<dbReference type="Pfam" id="PF03291">
    <property type="entry name" value="mRNA_G-N7_MeTrfase"/>
    <property type="match status" value="2"/>
</dbReference>
<dbReference type="RefSeq" id="XP_002733014.2">
    <property type="nucleotide sequence ID" value="XM_002732968.2"/>
</dbReference>
<evidence type="ECO:0000313" key="14">
    <source>
        <dbReference type="RefSeq" id="XP_002733014.2"/>
    </source>
</evidence>
<keyword evidence="5 10" id="KW-0949">S-adenosyl-L-methionine</keyword>
<evidence type="ECO:0000256" key="8">
    <source>
        <dbReference type="ARBA" id="ARBA00023242"/>
    </source>
</evidence>
<keyword evidence="8 10" id="KW-0539">Nucleus</keyword>
<comment type="subcellular location">
    <subcellularLocation>
        <location evidence="1 10">Nucleus</location>
    </subcellularLocation>
</comment>
<dbReference type="PANTHER" id="PTHR12189:SF2">
    <property type="entry name" value="MRNA CAP GUANINE-N7 METHYLTRANSFERASE"/>
    <property type="match status" value="1"/>
</dbReference>
<feature type="compositionally biased region" description="Basic residues" evidence="11">
    <location>
        <begin position="353"/>
        <end position="369"/>
    </location>
</feature>
<evidence type="ECO:0000256" key="5">
    <source>
        <dbReference type="ARBA" id="ARBA00022691"/>
    </source>
</evidence>
<sequence>MADDSKGRRRRSRSYSSSEDERPSRNLGDKVARHYNQLPESGIEARSQSRIFYLRNFNNWIKSVCIADTVQRVRDRKGDDCKISVLDVGCGKGGDILKWRIAHIDKLVCADIAATSVQQCEQRYEDNLERARRARQRMFRCQFIIADCSKKLLSERYKSRDQMFHIASCQFALHYSFESYQQADNMIKNLCERIKPGGYFIGTTPDSYEIVMAQKYKMKLVYKKTFCEFFKNMVKDKENEELVSRMQALEQYPPDREIDLVSHDTKDYKHAKKFLEKKGGRDSDSYSDSSYDTSDDERRPRKIGTLTKTEWEAASMYIIFAFQKEKDEKEKEKDKDREKGKRKREGKGERQRERKRQGKRKRKRTREST</sequence>
<keyword evidence="6 10" id="KW-0694">RNA-binding</keyword>
<dbReference type="InterPro" id="IPR004971">
    <property type="entry name" value="mRNA_G-N7_MeTrfase_dom"/>
</dbReference>
<evidence type="ECO:0000256" key="3">
    <source>
        <dbReference type="ARBA" id="ARBA00022664"/>
    </source>
</evidence>
<keyword evidence="3 10" id="KW-0507">mRNA processing</keyword>
<protein>
    <recommendedName>
        <fullName evidence="10">mRNA cap guanine-N(7) methyltransferase</fullName>
        <ecNumber evidence="10">2.1.1.56</ecNumber>
    </recommendedName>
    <alternativeName>
        <fullName evidence="10">mRNA (guanine-N(7))-methyltransferase</fullName>
    </alternativeName>
    <alternativeName>
        <fullName evidence="10">mRNA cap methyltransferase</fullName>
    </alternativeName>
</protein>
<evidence type="ECO:0000259" key="12">
    <source>
        <dbReference type="PROSITE" id="PS51562"/>
    </source>
</evidence>
<dbReference type="InterPro" id="IPR039753">
    <property type="entry name" value="RG7MT1"/>
</dbReference>
<dbReference type="Proteomes" id="UP000694865">
    <property type="component" value="Unplaced"/>
</dbReference>
<organism evidence="13 14">
    <name type="scientific">Saccoglossus kowalevskii</name>
    <name type="common">Acorn worm</name>
    <dbReference type="NCBI Taxonomy" id="10224"/>
    <lineage>
        <taxon>Eukaryota</taxon>
        <taxon>Metazoa</taxon>
        <taxon>Hemichordata</taxon>
        <taxon>Enteropneusta</taxon>
        <taxon>Harrimaniidae</taxon>
        <taxon>Saccoglossus</taxon>
    </lineage>
</organism>
<dbReference type="Gene3D" id="3.40.50.150">
    <property type="entry name" value="Vaccinia Virus protein VP39"/>
    <property type="match status" value="2"/>
</dbReference>
<dbReference type="InterPro" id="IPR029063">
    <property type="entry name" value="SAM-dependent_MTases_sf"/>
</dbReference>
<keyword evidence="4 10" id="KW-0808">Transferase</keyword>
<dbReference type="EC" id="2.1.1.56" evidence="10"/>
<dbReference type="GeneID" id="100378111"/>
<name>A0ABM0GM79_SACKO</name>
<feature type="domain" description="MRNA cap 0 methyltransferase" evidence="12">
    <location>
        <begin position="49"/>
        <end position="325"/>
    </location>
</feature>
<accession>A0ABM0GM79</accession>
<reference evidence="14" key="1">
    <citation type="submission" date="2025-08" db="UniProtKB">
        <authorList>
            <consortium name="RefSeq"/>
        </authorList>
    </citation>
    <scope>IDENTIFICATION</scope>
    <source>
        <tissue evidence="14">Testes</tissue>
    </source>
</reference>
<evidence type="ECO:0000256" key="11">
    <source>
        <dbReference type="SAM" id="MobiDB-lite"/>
    </source>
</evidence>
<evidence type="ECO:0000256" key="4">
    <source>
        <dbReference type="ARBA" id="ARBA00022679"/>
    </source>
</evidence>
<dbReference type="PANTHER" id="PTHR12189">
    <property type="entry name" value="MRNA GUANINE-7- METHYLTRANSFERASE"/>
    <property type="match status" value="1"/>
</dbReference>
<keyword evidence="13" id="KW-1185">Reference proteome</keyword>
<feature type="region of interest" description="Disordered" evidence="11">
    <location>
        <begin position="278"/>
        <end position="301"/>
    </location>
</feature>
<comment type="catalytic activity">
    <reaction evidence="9">
        <text>a 5'-end (5'-triphosphoguanosine)-ribonucleoside in mRNA + S-adenosyl-L-methionine = a 5'-end (N(7)-methyl 5'-triphosphoguanosine)-ribonucleoside in mRNA + S-adenosyl-L-homocysteine</text>
        <dbReference type="Rhea" id="RHEA:67008"/>
        <dbReference type="Rhea" id="RHEA-COMP:17166"/>
        <dbReference type="Rhea" id="RHEA-COMP:17167"/>
        <dbReference type="ChEBI" id="CHEBI:57856"/>
        <dbReference type="ChEBI" id="CHEBI:59789"/>
        <dbReference type="ChEBI" id="CHEBI:156461"/>
        <dbReference type="ChEBI" id="CHEBI:167617"/>
        <dbReference type="EC" id="2.1.1.56"/>
    </reaction>
</comment>
<feature type="compositionally biased region" description="Basic and acidic residues" evidence="11">
    <location>
        <begin position="19"/>
        <end position="31"/>
    </location>
</feature>
<keyword evidence="7 10" id="KW-0506">mRNA capping</keyword>
<keyword evidence="2 10" id="KW-0489">Methyltransferase</keyword>
<evidence type="ECO:0000256" key="1">
    <source>
        <dbReference type="ARBA" id="ARBA00004123"/>
    </source>
</evidence>
<comment type="similarity">
    <text evidence="10">Belongs to the class I-like SAM-binding methyltransferase superfamily. mRNA cap 0 methyltransferase family.</text>
</comment>
<evidence type="ECO:0000256" key="10">
    <source>
        <dbReference type="PIRNR" id="PIRNR028762"/>
    </source>
</evidence>
<dbReference type="PIRSF" id="PIRSF028762">
    <property type="entry name" value="ABD1"/>
    <property type="match status" value="1"/>
</dbReference>
<evidence type="ECO:0000313" key="13">
    <source>
        <dbReference type="Proteomes" id="UP000694865"/>
    </source>
</evidence>
<proteinExistence type="inferred from homology"/>
<gene>
    <name evidence="14" type="primary">LOC100378111</name>
</gene>
<evidence type="ECO:0000256" key="9">
    <source>
        <dbReference type="ARBA" id="ARBA00044712"/>
    </source>
</evidence>